<sequence length="246" mass="27871">MISYILAENLKHKGTFLKKLLVIMPMTLILLSLFLMPSYFTANSYNWWYVIIMPTTFALIPAMMDRKESRKLNYRAVFPLNIKLEKLWVSKIITAFIYMSIAAIIHMLGVYIFQFFLGGQLTPNYGFSTLLFASFLLIITNIWQVPLCFFLAKKFGFIASIAVNAVLGLGSGILLSDGAFWIYCPYSWGIRLMIPVMRILPSGILIEASNPMISSTSLLIPCILSVCLFTLLAVISANWFSKQEVK</sequence>
<keyword evidence="1" id="KW-0472">Membrane</keyword>
<reference evidence="3" key="1">
    <citation type="submission" date="2016-01" db="EMBL/GenBank/DDBJ databases">
        <authorList>
            <person name="Mitreva M."/>
            <person name="Pepin K.H."/>
            <person name="Mihindukulasuriya K.A."/>
            <person name="Fulton R."/>
            <person name="Fronick C."/>
            <person name="O'Laughlin M."/>
            <person name="Miner T."/>
            <person name="Herter B."/>
            <person name="Rosa B.A."/>
            <person name="Cordes M."/>
            <person name="Tomlinson C."/>
            <person name="Wollam A."/>
            <person name="Palsikar V.B."/>
            <person name="Mardis E.R."/>
            <person name="Wilson R.K."/>
        </authorList>
    </citation>
    <scope>NUCLEOTIDE SEQUENCE [LARGE SCALE GENOMIC DNA]</scope>
    <source>
        <strain evidence="3">MJR8151</strain>
    </source>
</reference>
<feature type="transmembrane region" description="Helical" evidence="1">
    <location>
        <begin position="46"/>
        <end position="64"/>
    </location>
</feature>
<name>A0A133KG37_9FIRM</name>
<dbReference type="InterPro" id="IPR021205">
    <property type="entry name" value="Lanti_perm_SpaE/MutE/EpiE-like"/>
</dbReference>
<evidence type="ECO:0000313" key="2">
    <source>
        <dbReference type="EMBL" id="KWZ78542.1"/>
    </source>
</evidence>
<feature type="transmembrane region" description="Helical" evidence="1">
    <location>
        <begin position="125"/>
        <end position="143"/>
    </location>
</feature>
<dbReference type="AlphaFoldDB" id="A0A133KG37"/>
<dbReference type="CDD" id="cd21807">
    <property type="entry name" value="ABC-2_lan_permease_MutE_EpiE-like"/>
    <property type="match status" value="1"/>
</dbReference>
<comment type="caution">
    <text evidence="2">The sequence shown here is derived from an EMBL/GenBank/DDBJ whole genome shotgun (WGS) entry which is preliminary data.</text>
</comment>
<feature type="transmembrane region" description="Helical" evidence="1">
    <location>
        <begin position="92"/>
        <end position="113"/>
    </location>
</feature>
<dbReference type="OrthoDB" id="9776525at2"/>
<dbReference type="PATRIC" id="fig|33036.3.peg.676"/>
<gene>
    <name evidence="2" type="ORF">HMPREF3200_00680</name>
</gene>
<feature type="transmembrane region" description="Helical" evidence="1">
    <location>
        <begin position="155"/>
        <end position="176"/>
    </location>
</feature>
<proteinExistence type="predicted"/>
<dbReference type="RefSeq" id="WP_060929193.1">
    <property type="nucleotide sequence ID" value="NZ_KQ955266.1"/>
</dbReference>
<keyword evidence="1" id="KW-1133">Transmembrane helix</keyword>
<dbReference type="STRING" id="33036.HMPREF3200_00680"/>
<accession>A0A133KG37</accession>
<keyword evidence="3" id="KW-1185">Reference proteome</keyword>
<feature type="transmembrane region" description="Helical" evidence="1">
    <location>
        <begin position="218"/>
        <end position="240"/>
    </location>
</feature>
<feature type="transmembrane region" description="Helical" evidence="1">
    <location>
        <begin position="20"/>
        <end position="40"/>
    </location>
</feature>
<protein>
    <submittedName>
        <fullName evidence="2">Putative mutacin ABC transporter protein, MutE</fullName>
    </submittedName>
</protein>
<dbReference type="Proteomes" id="UP000070383">
    <property type="component" value="Unassembled WGS sequence"/>
</dbReference>
<keyword evidence="1" id="KW-0812">Transmembrane</keyword>
<evidence type="ECO:0000256" key="1">
    <source>
        <dbReference type="SAM" id="Phobius"/>
    </source>
</evidence>
<evidence type="ECO:0000313" key="3">
    <source>
        <dbReference type="Proteomes" id="UP000070383"/>
    </source>
</evidence>
<organism evidence="2 3">
    <name type="scientific">Anaerococcus tetradius</name>
    <dbReference type="NCBI Taxonomy" id="33036"/>
    <lineage>
        <taxon>Bacteria</taxon>
        <taxon>Bacillati</taxon>
        <taxon>Bacillota</taxon>
        <taxon>Tissierellia</taxon>
        <taxon>Tissierellales</taxon>
        <taxon>Peptoniphilaceae</taxon>
        <taxon>Anaerococcus</taxon>
    </lineage>
</organism>
<dbReference type="EMBL" id="LRPM01000023">
    <property type="protein sequence ID" value="KWZ78542.1"/>
    <property type="molecule type" value="Genomic_DNA"/>
</dbReference>
<dbReference type="NCBIfam" id="TIGR03732">
    <property type="entry name" value="lanti_perm_MutE"/>
    <property type="match status" value="1"/>
</dbReference>